<dbReference type="Pfam" id="PF07690">
    <property type="entry name" value="MFS_1"/>
    <property type="match status" value="1"/>
</dbReference>
<feature type="transmembrane region" description="Helical" evidence="7">
    <location>
        <begin position="232"/>
        <end position="254"/>
    </location>
</feature>
<sequence>MRQREKLSPISPRLMSGVVILGLTGQLAWTVENMYLNVFIFETLTDSPHVIALMVALGALTATLATLFLGAWSDRAGTRRPFIVIGYLLWGAVTATFGLVHAGPGMAIAGAVTAIILLDCVMSFFGAGANDAAFNAWVTDNTDDSNRGRIDAVLQIMPMVAMLVVFGALDPLTKDGHWFLFFAIIGICTAGIGVLAWPLAKDAPTLKKSTEGYFSSVILGLRPSSIRRNPSLYLTLAAWAIIGTSTQVFLPYIIVYLQRRLQIDAYALVLAAVIISASILSVLGGRIIDRVGKVRSILPATAIMIAGYLGVFFARTTWPVILCGTIMFAGFMLSVAAIAAEVRDNTPAQHAGMVQGLRMIAMVLIPMWIGPTVGATVISSAAETYTDLGQVKQVPTPWIFIAAAVVALFVLVPMAGLRYIQKHDVHTVGQDPRSSSPSA</sequence>
<dbReference type="InterPro" id="IPR050171">
    <property type="entry name" value="MFS_Transporters"/>
</dbReference>
<evidence type="ECO:0000259" key="8">
    <source>
        <dbReference type="PROSITE" id="PS50850"/>
    </source>
</evidence>
<gene>
    <name evidence="9" type="ORF">FYJ24_08020</name>
</gene>
<feature type="transmembrane region" description="Helical" evidence="7">
    <location>
        <begin position="106"/>
        <end position="129"/>
    </location>
</feature>
<evidence type="ECO:0000256" key="3">
    <source>
        <dbReference type="ARBA" id="ARBA00022475"/>
    </source>
</evidence>
<evidence type="ECO:0000256" key="7">
    <source>
        <dbReference type="SAM" id="Phobius"/>
    </source>
</evidence>
<evidence type="ECO:0000256" key="4">
    <source>
        <dbReference type="ARBA" id="ARBA00022692"/>
    </source>
</evidence>
<dbReference type="Proteomes" id="UP000470875">
    <property type="component" value="Unassembled WGS sequence"/>
</dbReference>
<dbReference type="PANTHER" id="PTHR23517">
    <property type="entry name" value="RESISTANCE PROTEIN MDTM, PUTATIVE-RELATED-RELATED"/>
    <property type="match status" value="1"/>
</dbReference>
<dbReference type="InterPro" id="IPR011701">
    <property type="entry name" value="MFS"/>
</dbReference>
<keyword evidence="5 7" id="KW-1133">Transmembrane helix</keyword>
<feature type="transmembrane region" description="Helical" evidence="7">
    <location>
        <begin position="398"/>
        <end position="417"/>
    </location>
</feature>
<evidence type="ECO:0000256" key="1">
    <source>
        <dbReference type="ARBA" id="ARBA00004651"/>
    </source>
</evidence>
<feature type="transmembrane region" description="Helical" evidence="7">
    <location>
        <begin position="82"/>
        <end position="100"/>
    </location>
</feature>
<dbReference type="AlphaFoldDB" id="A0A6N7W981"/>
<dbReference type="EMBL" id="VULO01000009">
    <property type="protein sequence ID" value="MSS84708.1"/>
    <property type="molecule type" value="Genomic_DNA"/>
</dbReference>
<feature type="domain" description="Major facilitator superfamily (MFS) profile" evidence="8">
    <location>
        <begin position="10"/>
        <end position="419"/>
    </location>
</feature>
<feature type="transmembrane region" description="Helical" evidence="7">
    <location>
        <begin position="12"/>
        <end position="29"/>
    </location>
</feature>
<evidence type="ECO:0000313" key="10">
    <source>
        <dbReference type="Proteomes" id="UP000470875"/>
    </source>
</evidence>
<feature type="transmembrane region" description="Helical" evidence="7">
    <location>
        <begin position="150"/>
        <end position="172"/>
    </location>
</feature>
<feature type="transmembrane region" description="Helical" evidence="7">
    <location>
        <begin position="178"/>
        <end position="200"/>
    </location>
</feature>
<dbReference type="GO" id="GO:0022857">
    <property type="term" value="F:transmembrane transporter activity"/>
    <property type="evidence" value="ECO:0007669"/>
    <property type="project" value="InterPro"/>
</dbReference>
<evidence type="ECO:0000256" key="6">
    <source>
        <dbReference type="ARBA" id="ARBA00023136"/>
    </source>
</evidence>
<dbReference type="Gene3D" id="1.20.1250.20">
    <property type="entry name" value="MFS general substrate transporter like domains"/>
    <property type="match status" value="2"/>
</dbReference>
<comment type="subcellular location">
    <subcellularLocation>
        <location evidence="1">Cell membrane</location>
        <topology evidence="1">Multi-pass membrane protein</topology>
    </subcellularLocation>
</comment>
<feature type="transmembrane region" description="Helical" evidence="7">
    <location>
        <begin position="49"/>
        <end position="70"/>
    </location>
</feature>
<organism evidence="9 10">
    <name type="scientific">Scrofimicrobium canadense</name>
    <dbReference type="NCBI Taxonomy" id="2652290"/>
    <lineage>
        <taxon>Bacteria</taxon>
        <taxon>Bacillati</taxon>
        <taxon>Actinomycetota</taxon>
        <taxon>Actinomycetes</taxon>
        <taxon>Actinomycetales</taxon>
        <taxon>Actinomycetaceae</taxon>
        <taxon>Scrofimicrobium</taxon>
    </lineage>
</organism>
<keyword evidence="10" id="KW-1185">Reference proteome</keyword>
<dbReference type="GO" id="GO:0005886">
    <property type="term" value="C:plasma membrane"/>
    <property type="evidence" value="ECO:0007669"/>
    <property type="project" value="UniProtKB-SubCell"/>
</dbReference>
<dbReference type="RefSeq" id="WP_154545336.1">
    <property type="nucleotide sequence ID" value="NZ_VULO01000009.1"/>
</dbReference>
<keyword evidence="2" id="KW-0813">Transport</keyword>
<reference evidence="9 10" key="1">
    <citation type="submission" date="2019-08" db="EMBL/GenBank/DDBJ databases">
        <title>In-depth cultivation of the pig gut microbiome towards novel bacterial diversity and tailored functional studies.</title>
        <authorList>
            <person name="Wylensek D."/>
            <person name="Hitch T.C.A."/>
            <person name="Clavel T."/>
        </authorList>
    </citation>
    <scope>NUCLEOTIDE SEQUENCE [LARGE SCALE GENOMIC DNA]</scope>
    <source>
        <strain evidence="9 10">WB03_NA08</strain>
    </source>
</reference>
<dbReference type="PANTHER" id="PTHR23517:SF2">
    <property type="entry name" value="MULTIDRUG RESISTANCE PROTEIN MDTH"/>
    <property type="match status" value="1"/>
</dbReference>
<evidence type="ECO:0000256" key="5">
    <source>
        <dbReference type="ARBA" id="ARBA00022989"/>
    </source>
</evidence>
<name>A0A6N7W981_9ACTO</name>
<protein>
    <submittedName>
        <fullName evidence="9">MFS transporter</fullName>
    </submittedName>
</protein>
<feature type="transmembrane region" description="Helical" evidence="7">
    <location>
        <begin position="266"/>
        <end position="284"/>
    </location>
</feature>
<dbReference type="PROSITE" id="PS50850">
    <property type="entry name" value="MFS"/>
    <property type="match status" value="1"/>
</dbReference>
<feature type="transmembrane region" description="Helical" evidence="7">
    <location>
        <begin position="296"/>
        <end position="313"/>
    </location>
</feature>
<feature type="transmembrane region" description="Helical" evidence="7">
    <location>
        <begin position="319"/>
        <end position="339"/>
    </location>
</feature>
<dbReference type="SUPFAM" id="SSF103473">
    <property type="entry name" value="MFS general substrate transporter"/>
    <property type="match status" value="1"/>
</dbReference>
<evidence type="ECO:0000256" key="2">
    <source>
        <dbReference type="ARBA" id="ARBA00022448"/>
    </source>
</evidence>
<keyword evidence="3" id="KW-1003">Cell membrane</keyword>
<keyword evidence="4 7" id="KW-0812">Transmembrane</keyword>
<dbReference type="InterPro" id="IPR036259">
    <property type="entry name" value="MFS_trans_sf"/>
</dbReference>
<feature type="transmembrane region" description="Helical" evidence="7">
    <location>
        <begin position="359"/>
        <end position="378"/>
    </location>
</feature>
<accession>A0A6N7W981</accession>
<keyword evidence="6 7" id="KW-0472">Membrane</keyword>
<evidence type="ECO:0000313" key="9">
    <source>
        <dbReference type="EMBL" id="MSS84708.1"/>
    </source>
</evidence>
<dbReference type="InterPro" id="IPR020846">
    <property type="entry name" value="MFS_dom"/>
</dbReference>
<comment type="caution">
    <text evidence="9">The sequence shown here is derived from an EMBL/GenBank/DDBJ whole genome shotgun (WGS) entry which is preliminary data.</text>
</comment>
<proteinExistence type="predicted"/>